<dbReference type="GO" id="GO:0005975">
    <property type="term" value="P:carbohydrate metabolic process"/>
    <property type="evidence" value="ECO:0007669"/>
    <property type="project" value="InterPro"/>
</dbReference>
<dbReference type="SUPFAM" id="SSF53067">
    <property type="entry name" value="Actin-like ATPase domain"/>
    <property type="match status" value="2"/>
</dbReference>
<evidence type="ECO:0000259" key="5">
    <source>
        <dbReference type="Pfam" id="PF02782"/>
    </source>
</evidence>
<dbReference type="InterPro" id="IPR043129">
    <property type="entry name" value="ATPase_NBD"/>
</dbReference>
<protein>
    <recommendedName>
        <fullName evidence="8">Xylulokinase</fullName>
    </recommendedName>
</protein>
<sequence length="511" mass="55037">MKEAYIGVDIGSSGCKAIAVDGEGKTLGVQSVRYDNTLVCTGLGCYEQPARVLRDAGLDCIRALVRELGPDRRTAAIGLTGQMHGLVALDEHLEPLRPILSCVDFRNEKQNDEIYAKVGGKEGLLPYTNNKMVPSCTAGKILWMRENEPALFARTRVVVNPKDYVRTVLTGVPATDESDASGFGVYDVRNHRWNRELLDLIGLPEEVLPPVLHADQAVGTVLPEVAAELGLGPDTVVVAGAGDAIMQTVGSGAVEEGVYSVVLGSGGLISTSLGVCAHNEGARLQVYSSAIRDQWVAYTGLMSVGTSVNWMRESLYAAESARGAEEGFRRMDEEAARVRPGCDGLLFFPSLLGQRNPVDDPYAKGVTVGLTPSHTRGHLYRALLEGLAFGMREVYLQLREVGAPMKCIRISGGGAVNTLWCQIFADLFQAPVRRVPEYSACGALGAAVLASHHGRDPASLPGRFASFGSDRTFEPDASKKAVYDDLFAVYTQIYPASKGIFQALKRFDETH</sequence>
<comment type="caution">
    <text evidence="6">The sequence shown here is derived from an EMBL/GenBank/DDBJ whole genome shotgun (WGS) entry which is preliminary data.</text>
</comment>
<dbReference type="InterPro" id="IPR018483">
    <property type="entry name" value="Carb_kinase_FGGY_CS"/>
</dbReference>
<proteinExistence type="inferred from homology"/>
<dbReference type="Pfam" id="PF02782">
    <property type="entry name" value="FGGY_C"/>
    <property type="match status" value="1"/>
</dbReference>
<evidence type="ECO:0000313" key="6">
    <source>
        <dbReference type="EMBL" id="RLL10236.1"/>
    </source>
</evidence>
<keyword evidence="3" id="KW-0418">Kinase</keyword>
<reference evidence="6 7" key="1">
    <citation type="submission" date="2018-10" db="EMBL/GenBank/DDBJ databases">
        <title>Anaerotruncus faecis sp. nov., isolated from human feces.</title>
        <authorList>
            <person name="Wang Y.-J."/>
        </authorList>
    </citation>
    <scope>NUCLEOTIDE SEQUENCE [LARGE SCALE GENOMIC DNA]</scope>
    <source>
        <strain evidence="6 7">22A2-44</strain>
    </source>
</reference>
<dbReference type="EMBL" id="RCHT01000015">
    <property type="protein sequence ID" value="RLL10236.1"/>
    <property type="molecule type" value="Genomic_DNA"/>
</dbReference>
<feature type="domain" description="Carbohydrate kinase FGGY C-terminal" evidence="5">
    <location>
        <begin position="269"/>
        <end position="452"/>
    </location>
</feature>
<dbReference type="Gene3D" id="3.30.420.40">
    <property type="match status" value="2"/>
</dbReference>
<comment type="similarity">
    <text evidence="1">Belongs to the FGGY kinase family.</text>
</comment>
<feature type="domain" description="Carbohydrate kinase FGGY N-terminal" evidence="4">
    <location>
        <begin position="5"/>
        <end position="250"/>
    </location>
</feature>
<gene>
    <name evidence="6" type="ORF">D4A47_09000</name>
</gene>
<evidence type="ECO:0000256" key="3">
    <source>
        <dbReference type="ARBA" id="ARBA00022777"/>
    </source>
</evidence>
<dbReference type="Proteomes" id="UP000276301">
    <property type="component" value="Unassembled WGS sequence"/>
</dbReference>
<dbReference type="InterPro" id="IPR018484">
    <property type="entry name" value="FGGY_N"/>
</dbReference>
<keyword evidence="2" id="KW-0808">Transferase</keyword>
<organism evidence="6 7">
    <name type="scientific">Anaerotruncus massiliensis</name>
    <name type="common">ex Liu et al. 2021</name>
    <dbReference type="NCBI Taxonomy" id="2321404"/>
    <lineage>
        <taxon>Bacteria</taxon>
        <taxon>Bacillati</taxon>
        <taxon>Bacillota</taxon>
        <taxon>Clostridia</taxon>
        <taxon>Eubacteriales</taxon>
        <taxon>Oscillospiraceae</taxon>
        <taxon>Anaerotruncus</taxon>
    </lineage>
</organism>
<dbReference type="RefSeq" id="WP_121587029.1">
    <property type="nucleotide sequence ID" value="NZ_DBGFRH010000082.1"/>
</dbReference>
<dbReference type="PROSITE" id="PS00933">
    <property type="entry name" value="FGGY_KINASES_1"/>
    <property type="match status" value="1"/>
</dbReference>
<dbReference type="CDD" id="cd07808">
    <property type="entry name" value="ASKHA_NBD_FGGY_EcXK-like"/>
    <property type="match status" value="1"/>
</dbReference>
<evidence type="ECO:0000259" key="4">
    <source>
        <dbReference type="Pfam" id="PF00370"/>
    </source>
</evidence>
<evidence type="ECO:0000256" key="2">
    <source>
        <dbReference type="ARBA" id="ARBA00022679"/>
    </source>
</evidence>
<dbReference type="PANTHER" id="PTHR43095">
    <property type="entry name" value="SUGAR KINASE"/>
    <property type="match status" value="1"/>
</dbReference>
<dbReference type="InterPro" id="IPR018485">
    <property type="entry name" value="FGGY_C"/>
</dbReference>
<dbReference type="GO" id="GO:0016773">
    <property type="term" value="F:phosphotransferase activity, alcohol group as acceptor"/>
    <property type="evidence" value="ECO:0007669"/>
    <property type="project" value="InterPro"/>
</dbReference>
<dbReference type="InterPro" id="IPR000577">
    <property type="entry name" value="Carb_kinase_FGGY"/>
</dbReference>
<keyword evidence="7" id="KW-1185">Reference proteome</keyword>
<evidence type="ECO:0008006" key="8">
    <source>
        <dbReference type="Google" id="ProtNLM"/>
    </source>
</evidence>
<name>A0A498CU76_9FIRM</name>
<dbReference type="PIRSF" id="PIRSF000538">
    <property type="entry name" value="GlpK"/>
    <property type="match status" value="1"/>
</dbReference>
<dbReference type="Pfam" id="PF00370">
    <property type="entry name" value="FGGY_N"/>
    <property type="match status" value="1"/>
</dbReference>
<dbReference type="AlphaFoldDB" id="A0A498CU76"/>
<evidence type="ECO:0000313" key="7">
    <source>
        <dbReference type="Proteomes" id="UP000276301"/>
    </source>
</evidence>
<dbReference type="InterPro" id="IPR050406">
    <property type="entry name" value="FGGY_Carb_Kinase"/>
</dbReference>
<evidence type="ECO:0000256" key="1">
    <source>
        <dbReference type="ARBA" id="ARBA00009156"/>
    </source>
</evidence>
<dbReference type="PANTHER" id="PTHR43095:SF5">
    <property type="entry name" value="XYLULOSE KINASE"/>
    <property type="match status" value="1"/>
</dbReference>
<accession>A0A498CU76</accession>
<dbReference type="GO" id="GO:0016301">
    <property type="term" value="F:kinase activity"/>
    <property type="evidence" value="ECO:0007669"/>
    <property type="project" value="UniProtKB-KW"/>
</dbReference>